<name>A0A1V8M8H3_9GAMM</name>
<evidence type="ECO:0000259" key="2">
    <source>
        <dbReference type="Pfam" id="PF09968"/>
    </source>
</evidence>
<sequence>MNKLNIKLVTIALVMPISFSAWATNNANGLMPNKMMGDSICQLDVNQIQIRSLAQPEIDVLKFMREEEKLARDVYQVFFENTSATVFNNISQSEQKHMDQVKLFLDAYEIEDPAKTNEGEFTDLSLQALYDQLLEQGAESDLAAYNVGALIEEVDIKDLDAAIEDTDIPELINMYTQLRDASYNHLRAFTRQIIMLDGSYTSQVLDQQTVDSILNTANTKMQIGNAIRVNGTEESASSACFISNLKADEQILQNGSSIPSSQIVNISYQVKADVIDIGQTVDWVLLANYGTTDGPSNWFVRDTDQWKDWNGQVADLPAAETGYVLQSEQTIPVFNGTLDAMPGTYTIYIGYRLEDDSLVYKQSPLVFSIIP</sequence>
<evidence type="ECO:0000313" key="4">
    <source>
        <dbReference type="Proteomes" id="UP000191980"/>
    </source>
</evidence>
<dbReference type="RefSeq" id="WP_080522439.1">
    <property type="nucleotide sequence ID" value="NZ_LPUF01000001.1"/>
</dbReference>
<keyword evidence="4" id="KW-1185">Reference proteome</keyword>
<evidence type="ECO:0000313" key="3">
    <source>
        <dbReference type="EMBL" id="OQK17829.1"/>
    </source>
</evidence>
<dbReference type="Gene3D" id="1.20.1260.10">
    <property type="match status" value="1"/>
</dbReference>
<dbReference type="InterPro" id="IPR009078">
    <property type="entry name" value="Ferritin-like_SF"/>
</dbReference>
<feature type="chain" id="PRO_5012596397" description="DUF2202 domain-containing protein" evidence="1">
    <location>
        <begin position="24"/>
        <end position="371"/>
    </location>
</feature>
<organism evidence="3 4">
    <name type="scientific">Methyloprofundus sedimenti</name>
    <dbReference type="NCBI Taxonomy" id="1420851"/>
    <lineage>
        <taxon>Bacteria</taxon>
        <taxon>Pseudomonadati</taxon>
        <taxon>Pseudomonadota</taxon>
        <taxon>Gammaproteobacteria</taxon>
        <taxon>Methylococcales</taxon>
        <taxon>Methylococcaceae</taxon>
        <taxon>Methyloprofundus</taxon>
    </lineage>
</organism>
<keyword evidence="1" id="KW-0732">Signal</keyword>
<dbReference type="STRING" id="1420851.AU255_08190"/>
<dbReference type="OrthoDB" id="9801086at2"/>
<dbReference type="InterPro" id="IPR019243">
    <property type="entry name" value="DUF2202"/>
</dbReference>
<evidence type="ECO:0000256" key="1">
    <source>
        <dbReference type="SAM" id="SignalP"/>
    </source>
</evidence>
<dbReference type="EMBL" id="LPUF01000001">
    <property type="protein sequence ID" value="OQK17829.1"/>
    <property type="molecule type" value="Genomic_DNA"/>
</dbReference>
<dbReference type="InterPro" id="IPR012347">
    <property type="entry name" value="Ferritin-like"/>
</dbReference>
<feature type="domain" description="DUF2202" evidence="2">
    <location>
        <begin position="57"/>
        <end position="216"/>
    </location>
</feature>
<dbReference type="AlphaFoldDB" id="A0A1V8M8H3"/>
<reference evidence="3 4" key="1">
    <citation type="submission" date="2015-12" db="EMBL/GenBank/DDBJ databases">
        <authorList>
            <person name="Shamseldin A."/>
            <person name="Moawad H."/>
            <person name="Abd El-Rahim W.M."/>
            <person name="Sadowsky M.J."/>
        </authorList>
    </citation>
    <scope>NUCLEOTIDE SEQUENCE [LARGE SCALE GENOMIC DNA]</scope>
    <source>
        <strain evidence="3 4">WF1</strain>
    </source>
</reference>
<feature type="signal peptide" evidence="1">
    <location>
        <begin position="1"/>
        <end position="23"/>
    </location>
</feature>
<dbReference type="Pfam" id="PF09968">
    <property type="entry name" value="DUF2202"/>
    <property type="match status" value="1"/>
</dbReference>
<dbReference type="Proteomes" id="UP000191980">
    <property type="component" value="Unassembled WGS sequence"/>
</dbReference>
<protein>
    <recommendedName>
        <fullName evidence="2">DUF2202 domain-containing protein</fullName>
    </recommendedName>
</protein>
<gene>
    <name evidence="3" type="ORF">AU255_08190</name>
</gene>
<comment type="caution">
    <text evidence="3">The sequence shown here is derived from an EMBL/GenBank/DDBJ whole genome shotgun (WGS) entry which is preliminary data.</text>
</comment>
<proteinExistence type="predicted"/>
<dbReference type="CDD" id="cd01048">
    <property type="entry name" value="Ferritin_like_AB2"/>
    <property type="match status" value="1"/>
</dbReference>
<dbReference type="SUPFAM" id="SSF47240">
    <property type="entry name" value="Ferritin-like"/>
    <property type="match status" value="1"/>
</dbReference>
<accession>A0A1V8M8H3</accession>